<dbReference type="SUPFAM" id="SSF50998">
    <property type="entry name" value="Quinoprotein alcohol dehydrogenase-like"/>
    <property type="match status" value="1"/>
</dbReference>
<dbReference type="Pfam" id="PF00400">
    <property type="entry name" value="WD40"/>
    <property type="match status" value="4"/>
</dbReference>
<name>A0A229TEJ7_9PSEU</name>
<dbReference type="InterPro" id="IPR011047">
    <property type="entry name" value="Quinoprotein_ADH-like_sf"/>
</dbReference>
<dbReference type="InterPro" id="IPR002372">
    <property type="entry name" value="PQQ_rpt_dom"/>
</dbReference>
<evidence type="ECO:0000313" key="3">
    <source>
        <dbReference type="EMBL" id="OXM69588.1"/>
    </source>
</evidence>
<dbReference type="SUPFAM" id="SSF50978">
    <property type="entry name" value="WD40 repeat-like"/>
    <property type="match status" value="1"/>
</dbReference>
<dbReference type="PANTHER" id="PTHR19879">
    <property type="entry name" value="TRANSCRIPTION INITIATION FACTOR TFIID"/>
    <property type="match status" value="1"/>
</dbReference>
<comment type="caution">
    <text evidence="3">The sequence shown here is derived from an EMBL/GenBank/DDBJ whole genome shotgun (WGS) entry which is preliminary data.</text>
</comment>
<evidence type="ECO:0000256" key="1">
    <source>
        <dbReference type="PROSITE-ProRule" id="PRU00221"/>
    </source>
</evidence>
<gene>
    <name evidence="3" type="ORF">CF165_08750</name>
</gene>
<accession>A0A229TEJ7</accession>
<dbReference type="RefSeq" id="WP_093946913.1">
    <property type="nucleotide sequence ID" value="NZ_NMUL01000007.1"/>
</dbReference>
<dbReference type="InterPro" id="IPR036322">
    <property type="entry name" value="WD40_repeat_dom_sf"/>
</dbReference>
<evidence type="ECO:0000313" key="4">
    <source>
        <dbReference type="Proteomes" id="UP000215199"/>
    </source>
</evidence>
<organism evidence="3 4">
    <name type="scientific">Amycolatopsis vastitatis</name>
    <dbReference type="NCBI Taxonomy" id="1905142"/>
    <lineage>
        <taxon>Bacteria</taxon>
        <taxon>Bacillati</taxon>
        <taxon>Actinomycetota</taxon>
        <taxon>Actinomycetes</taxon>
        <taxon>Pseudonocardiales</taxon>
        <taxon>Pseudonocardiaceae</taxon>
        <taxon>Amycolatopsis</taxon>
    </lineage>
</organism>
<feature type="domain" description="Pyrrolo-quinoline quinone repeat" evidence="2">
    <location>
        <begin position="467"/>
        <end position="582"/>
    </location>
</feature>
<reference evidence="4" key="1">
    <citation type="submission" date="2017-07" db="EMBL/GenBank/DDBJ databases">
        <title>Comparative genome mining reveals phylogenetic distribution patterns of secondary metabolites in Amycolatopsis.</title>
        <authorList>
            <person name="Adamek M."/>
            <person name="Alanjary M."/>
            <person name="Sales-Ortells H."/>
            <person name="Goodfellow M."/>
            <person name="Bull A.T."/>
            <person name="Kalinowski J."/>
            <person name="Ziemert N."/>
        </authorList>
    </citation>
    <scope>NUCLEOTIDE SEQUENCE [LARGE SCALE GENOMIC DNA]</scope>
    <source>
        <strain evidence="4">H5</strain>
    </source>
</reference>
<dbReference type="EMBL" id="NMUL01000007">
    <property type="protein sequence ID" value="OXM69588.1"/>
    <property type="molecule type" value="Genomic_DNA"/>
</dbReference>
<keyword evidence="1" id="KW-0853">WD repeat</keyword>
<sequence length="701" mass="73509">MIDRAPAKQFGLPAPPWRVRWLDGATAVVGTDIGPDPEHPQGQVHLLDVQKGTTLWASEPGPWQVLDMALSADGVLVAVAEFADRGDTLATRTRVLRARTGQQVWPRPADEQEQTFYSKRYFPRSVAFTPDGRFLWSSGPVVIEGGEPVSRVWRLDLGSFRREDVLEQDRDVLDLAVSPNGAFVAIACGDGLLVVDADGGELFNQEQPYRVSAVVVDPGSTFIAAGCDDGAVRLVTADNKPGPLIRTPQDQPVTAVAFSPDGTAVAVVVEDGVGVYQVADGRARFPLAHVPESSTAVFSPDLRLLAVNQTMDDPSNAGLVVLDARTGIPIWQHVTEDRVVDLVFSLDGGQVLAGGATAGLTGYVHVYDTGSIRATRTLGGAVTSVVAGTNPREPLVGVADTERFLLTFPADTKTDEVRLRRRHPGLVTAIAFSADNQDTITGCVDGGVRLFRGSALEAWLVQCGGPITEVACAGEWVAAGGSDRKVHLLRRATGEVLWERQLQGAVTALAFAPDATRLAAGCADHSTRILDSATGAETHSVTQAGKVVAVAFTPDGTGVASGNEDGTAVVLDPATGEVRLRLGHTNAITAVAVSPDSRLLATGSTDKTVHLTSLAAPAIPPTPVTEVDFPAPVTALAFSSAGPLAVVTEDAVVTVLDPATAAPVFRLIHPDRVRGVAFTGDGALLVTGCDDKVARIVEVGR</sequence>
<dbReference type="Proteomes" id="UP000215199">
    <property type="component" value="Unassembled WGS sequence"/>
</dbReference>
<proteinExistence type="predicted"/>
<dbReference type="InterPro" id="IPR015943">
    <property type="entry name" value="WD40/YVTN_repeat-like_dom_sf"/>
</dbReference>
<dbReference type="InterPro" id="IPR001680">
    <property type="entry name" value="WD40_rpt"/>
</dbReference>
<protein>
    <recommendedName>
        <fullName evidence="2">Pyrrolo-quinoline quinone repeat domain-containing protein</fullName>
    </recommendedName>
</protein>
<dbReference type="PROSITE" id="PS50294">
    <property type="entry name" value="WD_REPEATS_REGION"/>
    <property type="match status" value="1"/>
</dbReference>
<evidence type="ECO:0000259" key="2">
    <source>
        <dbReference type="Pfam" id="PF13360"/>
    </source>
</evidence>
<dbReference type="PROSITE" id="PS50082">
    <property type="entry name" value="WD_REPEATS_2"/>
    <property type="match status" value="1"/>
</dbReference>
<dbReference type="PANTHER" id="PTHR19879:SF9">
    <property type="entry name" value="TRANSCRIPTION INITIATION FACTOR TFIID SUBUNIT 5"/>
    <property type="match status" value="1"/>
</dbReference>
<dbReference type="OrthoDB" id="3683627at2"/>
<dbReference type="Pfam" id="PF13360">
    <property type="entry name" value="PQQ_2"/>
    <property type="match status" value="1"/>
</dbReference>
<dbReference type="SMART" id="SM00320">
    <property type="entry name" value="WD40"/>
    <property type="match status" value="11"/>
</dbReference>
<dbReference type="Gene3D" id="2.130.10.10">
    <property type="entry name" value="YVTN repeat-like/Quinoprotein amine dehydrogenase"/>
    <property type="match status" value="5"/>
</dbReference>
<feature type="repeat" description="WD" evidence="1">
    <location>
        <begin position="581"/>
        <end position="611"/>
    </location>
</feature>
<keyword evidence="4" id="KW-1185">Reference proteome</keyword>
<dbReference type="AlphaFoldDB" id="A0A229TEJ7"/>